<keyword evidence="7" id="KW-1185">Reference proteome</keyword>
<accession>A0ABS8CJM1</accession>
<dbReference type="Gene3D" id="2.30.30.760">
    <property type="match status" value="1"/>
</dbReference>
<evidence type="ECO:0000313" key="7">
    <source>
        <dbReference type="Proteomes" id="UP001198571"/>
    </source>
</evidence>
<sequence length="144" mass="14771">MRGLRCLSALLLGLHTLPAGAESLVAARNLPAQHLIMPGDIALSPDISDGALSDPLLALGLETRVAIYAGRPLRSADLGPPALIERNASVALEYRAGALVIRAEGRALGRAGAGEMVRVMNLSSKATVSGLVGRDGLIHIGALP</sequence>
<keyword evidence="6" id="KW-0282">Flagellum</keyword>
<evidence type="ECO:0000256" key="2">
    <source>
        <dbReference type="ARBA" id="ARBA00022729"/>
    </source>
</evidence>
<keyword evidence="6" id="KW-0966">Cell projection</keyword>
<evidence type="ECO:0000256" key="4">
    <source>
        <dbReference type="RuleBase" id="RU362063"/>
    </source>
</evidence>
<dbReference type="InterPro" id="IPR039246">
    <property type="entry name" value="Flagellar_FlgA"/>
</dbReference>
<dbReference type="InterPro" id="IPR017585">
    <property type="entry name" value="SAF_FlgA"/>
</dbReference>
<keyword evidence="4" id="KW-1005">Bacterial flagellum biogenesis</keyword>
<dbReference type="PANTHER" id="PTHR36307">
    <property type="entry name" value="FLAGELLA BASAL BODY P-RING FORMATION PROTEIN FLGA"/>
    <property type="match status" value="1"/>
</dbReference>
<dbReference type="SMART" id="SM00858">
    <property type="entry name" value="SAF"/>
    <property type="match status" value="1"/>
</dbReference>
<dbReference type="PANTHER" id="PTHR36307:SF1">
    <property type="entry name" value="FLAGELLA BASAL BODY P-RING FORMATION PROTEIN FLGA"/>
    <property type="match status" value="1"/>
</dbReference>
<feature type="signal peptide" evidence="4">
    <location>
        <begin position="1"/>
        <end position="21"/>
    </location>
</feature>
<protein>
    <recommendedName>
        <fullName evidence="4">Flagella basal body P-ring formation protein FlgA</fullName>
    </recommendedName>
</protein>
<reference evidence="6 7" key="1">
    <citation type="submission" date="2020-07" db="EMBL/GenBank/DDBJ databases">
        <title>Pseudogemmobacter sp. nov., isolated from poultry manure in Taiwan.</title>
        <authorList>
            <person name="Lin S.-Y."/>
            <person name="Tang Y.-S."/>
            <person name="Young C.-C."/>
        </authorList>
    </citation>
    <scope>NUCLEOTIDE SEQUENCE [LARGE SCALE GENOMIC DNA]</scope>
    <source>
        <strain evidence="6 7">CC-YST710</strain>
    </source>
</reference>
<evidence type="ECO:0000313" key="6">
    <source>
        <dbReference type="EMBL" id="MCB5409570.1"/>
    </source>
</evidence>
<evidence type="ECO:0000256" key="3">
    <source>
        <dbReference type="ARBA" id="ARBA00022764"/>
    </source>
</evidence>
<keyword evidence="3 4" id="KW-0574">Periplasm</keyword>
<evidence type="ECO:0000259" key="5">
    <source>
        <dbReference type="SMART" id="SM00858"/>
    </source>
</evidence>
<keyword evidence="6" id="KW-0969">Cilium</keyword>
<dbReference type="InterPro" id="IPR013974">
    <property type="entry name" value="SAF"/>
</dbReference>
<dbReference type="Proteomes" id="UP001198571">
    <property type="component" value="Unassembled WGS sequence"/>
</dbReference>
<dbReference type="EMBL" id="JACDXX010000004">
    <property type="protein sequence ID" value="MCB5409570.1"/>
    <property type="molecule type" value="Genomic_DNA"/>
</dbReference>
<proteinExistence type="inferred from homology"/>
<evidence type="ECO:0000256" key="1">
    <source>
        <dbReference type="ARBA" id="ARBA00004418"/>
    </source>
</evidence>
<comment type="caution">
    <text evidence="6">The sequence shown here is derived from an EMBL/GenBank/DDBJ whole genome shotgun (WGS) entry which is preliminary data.</text>
</comment>
<keyword evidence="2 4" id="KW-0732">Signal</keyword>
<feature type="domain" description="SAF" evidence="5">
    <location>
        <begin position="21"/>
        <end position="79"/>
    </location>
</feature>
<dbReference type="Pfam" id="PF13144">
    <property type="entry name" value="ChapFlgA"/>
    <property type="match status" value="1"/>
</dbReference>
<dbReference type="CDD" id="cd11614">
    <property type="entry name" value="SAF_CpaB_FlgA_like"/>
    <property type="match status" value="1"/>
</dbReference>
<dbReference type="RefSeq" id="WP_226934476.1">
    <property type="nucleotide sequence ID" value="NZ_JACDXX010000004.1"/>
</dbReference>
<comment type="subcellular location">
    <subcellularLocation>
        <location evidence="1 4">Periplasm</location>
    </subcellularLocation>
</comment>
<dbReference type="NCBIfam" id="TIGR03170">
    <property type="entry name" value="flgA_cterm"/>
    <property type="match status" value="1"/>
</dbReference>
<organism evidence="6 7">
    <name type="scientific">Pseudogemmobacter faecipullorum</name>
    <dbReference type="NCBI Taxonomy" id="2755041"/>
    <lineage>
        <taxon>Bacteria</taxon>
        <taxon>Pseudomonadati</taxon>
        <taxon>Pseudomonadota</taxon>
        <taxon>Alphaproteobacteria</taxon>
        <taxon>Rhodobacterales</taxon>
        <taxon>Paracoccaceae</taxon>
        <taxon>Pseudogemmobacter</taxon>
    </lineage>
</organism>
<comment type="similarity">
    <text evidence="4">Belongs to the FlgA family.</text>
</comment>
<feature type="chain" id="PRO_5044956572" description="Flagella basal body P-ring formation protein FlgA" evidence="4">
    <location>
        <begin position="22"/>
        <end position="144"/>
    </location>
</feature>
<name>A0ABS8CJM1_9RHOB</name>
<comment type="function">
    <text evidence="4">Involved in the assembly process of the P-ring formation. It may associate with FlgF on the rod constituting a structure essential for the P-ring assembly or may act as a modulator protein for the P-ring assembly.</text>
</comment>
<gene>
    <name evidence="6" type="primary">flgA</name>
    <name evidence="6" type="ORF">H0485_06085</name>
</gene>